<dbReference type="AlphaFoldDB" id="F4S955"/>
<feature type="compositionally biased region" description="Polar residues" evidence="1">
    <location>
        <begin position="29"/>
        <end position="39"/>
    </location>
</feature>
<feature type="compositionally biased region" description="Low complexity" evidence="1">
    <location>
        <begin position="225"/>
        <end position="242"/>
    </location>
</feature>
<evidence type="ECO:0000313" key="3">
    <source>
        <dbReference type="Proteomes" id="UP000001072"/>
    </source>
</evidence>
<feature type="compositionally biased region" description="Low complexity" evidence="1">
    <location>
        <begin position="249"/>
        <end position="259"/>
    </location>
</feature>
<feature type="compositionally biased region" description="Basic and acidic residues" evidence="1">
    <location>
        <begin position="265"/>
        <end position="274"/>
    </location>
</feature>
<dbReference type="Pfam" id="PF13430">
    <property type="entry name" value="DUF4112"/>
    <property type="match status" value="1"/>
</dbReference>
<dbReference type="eggNOG" id="ENOG502S45T">
    <property type="taxonomic scope" value="Eukaryota"/>
</dbReference>
<feature type="region of interest" description="Disordered" evidence="1">
    <location>
        <begin position="170"/>
        <end position="274"/>
    </location>
</feature>
<dbReference type="KEGG" id="mlr:MELLADRAFT_73507"/>
<dbReference type="Proteomes" id="UP000001072">
    <property type="component" value="Unassembled WGS sequence"/>
</dbReference>
<dbReference type="OrthoDB" id="2103474at2759"/>
<dbReference type="GeneID" id="18932402"/>
<gene>
    <name evidence="2" type="ORF">MELLADRAFT_73507</name>
</gene>
<sequence>MTSYIAKKVGHSFLASHVAGLEPRDPQYEITTDPNTGQQTRKKRDVPPGLSKKEEKILRKVRKRAHRLDKGFSLCGFRFGWTAIIGLIPVLGDVVDASLSYFLVIRPARKCDLPMLLVERMLLNQAVSTSIGLVPFAGDILMAVWKVNSRNAALLEDFLIARGKANLEEQANGTASHPVAKVSKKQTSKLVENSKKSGYIDGKTGAKASDLNGNDDVQTGLVDQTGPSTSTSASTTGVKKVSPTGELNSSSKDQSPSRSRWWFSKKKETKLSTD</sequence>
<feature type="region of interest" description="Disordered" evidence="1">
    <location>
        <begin position="25"/>
        <end position="50"/>
    </location>
</feature>
<dbReference type="EMBL" id="GL883169">
    <property type="protein sequence ID" value="EGF98823.1"/>
    <property type="molecule type" value="Genomic_DNA"/>
</dbReference>
<dbReference type="HOGENOM" id="CLU_067862_2_0_1"/>
<keyword evidence="3" id="KW-1185">Reference proteome</keyword>
<dbReference type="InterPro" id="IPR025187">
    <property type="entry name" value="DUF4112"/>
</dbReference>
<dbReference type="PANTHER" id="PTHR35519">
    <property type="entry name" value="MEMBRANE PROTEINS"/>
    <property type="match status" value="1"/>
</dbReference>
<reference evidence="3" key="1">
    <citation type="journal article" date="2011" name="Proc. Natl. Acad. Sci. U.S.A.">
        <title>Obligate biotrophy features unraveled by the genomic analysis of rust fungi.</title>
        <authorList>
            <person name="Duplessis S."/>
            <person name="Cuomo C.A."/>
            <person name="Lin Y.-C."/>
            <person name="Aerts A."/>
            <person name="Tisserant E."/>
            <person name="Veneault-Fourrey C."/>
            <person name="Joly D.L."/>
            <person name="Hacquard S."/>
            <person name="Amselem J."/>
            <person name="Cantarel B.L."/>
            <person name="Chiu R."/>
            <person name="Coutinho P.M."/>
            <person name="Feau N."/>
            <person name="Field M."/>
            <person name="Frey P."/>
            <person name="Gelhaye E."/>
            <person name="Goldberg J."/>
            <person name="Grabherr M.G."/>
            <person name="Kodira C.D."/>
            <person name="Kohler A."/>
            <person name="Kuees U."/>
            <person name="Lindquist E.A."/>
            <person name="Lucas S.M."/>
            <person name="Mago R."/>
            <person name="Mauceli E."/>
            <person name="Morin E."/>
            <person name="Murat C."/>
            <person name="Pangilinan J.L."/>
            <person name="Park R."/>
            <person name="Pearson M."/>
            <person name="Quesneville H."/>
            <person name="Rouhier N."/>
            <person name="Sakthikumar S."/>
            <person name="Salamov A.A."/>
            <person name="Schmutz J."/>
            <person name="Selles B."/>
            <person name="Shapiro H."/>
            <person name="Tanguay P."/>
            <person name="Tuskan G.A."/>
            <person name="Henrissat B."/>
            <person name="Van de Peer Y."/>
            <person name="Rouze P."/>
            <person name="Ellis J.G."/>
            <person name="Dodds P.N."/>
            <person name="Schein J.E."/>
            <person name="Zhong S."/>
            <person name="Hamelin R.C."/>
            <person name="Grigoriev I.V."/>
            <person name="Szabo L.J."/>
            <person name="Martin F."/>
        </authorList>
    </citation>
    <scope>NUCLEOTIDE SEQUENCE [LARGE SCALE GENOMIC DNA]</scope>
    <source>
        <strain evidence="3">98AG31 / pathotype 3-4-7</strain>
    </source>
</reference>
<proteinExistence type="predicted"/>
<evidence type="ECO:0000313" key="2">
    <source>
        <dbReference type="EMBL" id="EGF98823.1"/>
    </source>
</evidence>
<name>F4S955_MELLP</name>
<dbReference type="PANTHER" id="PTHR35519:SF2">
    <property type="entry name" value="PH DOMAIN PROTEIN"/>
    <property type="match status" value="1"/>
</dbReference>
<evidence type="ECO:0000256" key="1">
    <source>
        <dbReference type="SAM" id="MobiDB-lite"/>
    </source>
</evidence>
<accession>F4S955</accession>
<dbReference type="RefSeq" id="XP_007417923.1">
    <property type="nucleotide sequence ID" value="XM_007417861.1"/>
</dbReference>
<organism evidence="3">
    <name type="scientific">Melampsora larici-populina (strain 98AG31 / pathotype 3-4-7)</name>
    <name type="common">Poplar leaf rust fungus</name>
    <dbReference type="NCBI Taxonomy" id="747676"/>
    <lineage>
        <taxon>Eukaryota</taxon>
        <taxon>Fungi</taxon>
        <taxon>Dikarya</taxon>
        <taxon>Basidiomycota</taxon>
        <taxon>Pucciniomycotina</taxon>
        <taxon>Pucciniomycetes</taxon>
        <taxon>Pucciniales</taxon>
        <taxon>Melampsoraceae</taxon>
        <taxon>Melampsora</taxon>
    </lineage>
</organism>
<dbReference type="InParanoid" id="F4S955"/>
<protein>
    <submittedName>
        <fullName evidence="2">Uncharacterized protein</fullName>
    </submittedName>
</protein>
<dbReference type="VEuPathDB" id="FungiDB:MELLADRAFT_73507"/>